<dbReference type="GO" id="GO:0005886">
    <property type="term" value="C:plasma membrane"/>
    <property type="evidence" value="ECO:0007669"/>
    <property type="project" value="UniProtKB-SubCell"/>
</dbReference>
<sequence>MGKGIIVILIANILNMVFGLATGFILPKYLSVETYAIIKTFQLYLSFVGLFHMGYADGMYLRYGGKNLKDLNKKSLKTTIFTMNIFQMIVSIVMVIASIKLNKLLLILFSLDIFGYNMVDFYKRMYQAIGQFKSYSRVINIVTALNFVSNMMLLLIIKSDNAYLYVLGYVIVDYFMLFVLTIKFSKIFNSIKICIFEFNELISNIKEGILLLFGNFSSIILTSMDRWFTKILLTTIDFAQYSFAVSIENFLNIAITPVTITFYNYLCRIQSKTRIIQLRNYINIFSACLMTSFFPVKFILEIYLDKYYQSLNVITFLFASQFFYIIIKSIYVNLYKSRLQQRRYFIQVVIVIMVGFLLNVLLYKITPCKESFSVGTFISAMIWYLICILDVKDIRPLAKELLFVIFEVCIFIVSAFIFNSIIGFVVYIITTLIMIFIFMRETAIIMLNFIFESIKNKGWKR</sequence>
<accession>A0A174Z684</accession>
<feature type="transmembrane region" description="Helical" evidence="6">
    <location>
        <begin position="76"/>
        <end position="98"/>
    </location>
</feature>
<keyword evidence="3 6" id="KW-0812">Transmembrane</keyword>
<feature type="transmembrane region" description="Helical" evidence="6">
    <location>
        <begin position="278"/>
        <end position="300"/>
    </location>
</feature>
<feature type="transmembrane region" description="Helical" evidence="6">
    <location>
        <begin position="401"/>
        <end position="418"/>
    </location>
</feature>
<keyword evidence="2" id="KW-1003">Cell membrane</keyword>
<name>A0A174Z684_9FIRM</name>
<feature type="transmembrane region" description="Helical" evidence="6">
    <location>
        <begin position="371"/>
        <end position="389"/>
    </location>
</feature>
<dbReference type="Proteomes" id="UP000095621">
    <property type="component" value="Unassembled WGS sequence"/>
</dbReference>
<evidence type="ECO:0008006" key="9">
    <source>
        <dbReference type="Google" id="ProtNLM"/>
    </source>
</evidence>
<organism evidence="7 8">
    <name type="scientific">Lachnospira eligens</name>
    <dbReference type="NCBI Taxonomy" id="39485"/>
    <lineage>
        <taxon>Bacteria</taxon>
        <taxon>Bacillati</taxon>
        <taxon>Bacillota</taxon>
        <taxon>Clostridia</taxon>
        <taxon>Lachnospirales</taxon>
        <taxon>Lachnospiraceae</taxon>
        <taxon>Lachnospira</taxon>
    </lineage>
</organism>
<feature type="transmembrane region" description="Helical" evidence="6">
    <location>
        <begin position="344"/>
        <end position="365"/>
    </location>
</feature>
<gene>
    <name evidence="7" type="ORF">ERS852490_03136</name>
</gene>
<feature type="transmembrane region" description="Helical" evidence="6">
    <location>
        <begin position="36"/>
        <end position="55"/>
    </location>
</feature>
<dbReference type="InterPro" id="IPR050833">
    <property type="entry name" value="Poly_Biosynth_Transport"/>
</dbReference>
<feature type="transmembrane region" description="Helical" evidence="6">
    <location>
        <begin position="312"/>
        <end position="332"/>
    </location>
</feature>
<dbReference type="PANTHER" id="PTHR30250">
    <property type="entry name" value="PST FAMILY PREDICTED COLANIC ACID TRANSPORTER"/>
    <property type="match status" value="1"/>
</dbReference>
<keyword evidence="5 6" id="KW-0472">Membrane</keyword>
<evidence type="ECO:0000256" key="2">
    <source>
        <dbReference type="ARBA" id="ARBA00022475"/>
    </source>
</evidence>
<evidence type="ECO:0000256" key="1">
    <source>
        <dbReference type="ARBA" id="ARBA00004651"/>
    </source>
</evidence>
<feature type="transmembrane region" description="Helical" evidence="6">
    <location>
        <begin position="104"/>
        <end position="122"/>
    </location>
</feature>
<feature type="transmembrane region" description="Helical" evidence="6">
    <location>
        <begin position="163"/>
        <end position="182"/>
    </location>
</feature>
<reference evidence="7 8" key="1">
    <citation type="submission" date="2015-09" db="EMBL/GenBank/DDBJ databases">
        <authorList>
            <consortium name="Pathogen Informatics"/>
        </authorList>
    </citation>
    <scope>NUCLEOTIDE SEQUENCE [LARGE SCALE GENOMIC DNA]</scope>
    <source>
        <strain evidence="7 8">2789STDY5834875</strain>
    </source>
</reference>
<evidence type="ECO:0000256" key="6">
    <source>
        <dbReference type="SAM" id="Phobius"/>
    </source>
</evidence>
<comment type="subcellular location">
    <subcellularLocation>
        <location evidence="1">Cell membrane</location>
        <topology evidence="1">Multi-pass membrane protein</topology>
    </subcellularLocation>
</comment>
<evidence type="ECO:0000313" key="8">
    <source>
        <dbReference type="Proteomes" id="UP000095621"/>
    </source>
</evidence>
<dbReference type="AlphaFoldDB" id="A0A174Z684"/>
<keyword evidence="4 6" id="KW-1133">Transmembrane helix</keyword>
<evidence type="ECO:0000256" key="5">
    <source>
        <dbReference type="ARBA" id="ARBA00023136"/>
    </source>
</evidence>
<proteinExistence type="predicted"/>
<feature type="transmembrane region" description="Helical" evidence="6">
    <location>
        <begin position="209"/>
        <end position="229"/>
    </location>
</feature>
<evidence type="ECO:0000256" key="3">
    <source>
        <dbReference type="ARBA" id="ARBA00022692"/>
    </source>
</evidence>
<evidence type="ECO:0000256" key="4">
    <source>
        <dbReference type="ARBA" id="ARBA00022989"/>
    </source>
</evidence>
<dbReference type="EMBL" id="CZBU01000011">
    <property type="protein sequence ID" value="CUQ79461.1"/>
    <property type="molecule type" value="Genomic_DNA"/>
</dbReference>
<feature type="transmembrane region" description="Helical" evidence="6">
    <location>
        <begin position="134"/>
        <end position="157"/>
    </location>
</feature>
<protein>
    <recommendedName>
        <fullName evidence="9">Polysaccharide biosynthesis protein</fullName>
    </recommendedName>
</protein>
<dbReference type="PANTHER" id="PTHR30250:SF11">
    <property type="entry name" value="O-ANTIGEN TRANSPORTER-RELATED"/>
    <property type="match status" value="1"/>
</dbReference>
<dbReference type="OrthoDB" id="385011at2"/>
<evidence type="ECO:0000313" key="7">
    <source>
        <dbReference type="EMBL" id="CUQ79461.1"/>
    </source>
</evidence>
<feature type="transmembrane region" description="Helical" evidence="6">
    <location>
        <begin position="249"/>
        <end position="266"/>
    </location>
</feature>
<feature type="transmembrane region" description="Helical" evidence="6">
    <location>
        <begin position="424"/>
        <end position="451"/>
    </location>
</feature>
<dbReference type="RefSeq" id="WP_055217013.1">
    <property type="nucleotide sequence ID" value="NZ_CZBU01000011.1"/>
</dbReference>
<feature type="transmembrane region" description="Helical" evidence="6">
    <location>
        <begin position="7"/>
        <end position="30"/>
    </location>
</feature>